<dbReference type="RefSeq" id="WP_259091270.1">
    <property type="nucleotide sequence ID" value="NZ_JANUBF010000034.1"/>
</dbReference>
<evidence type="ECO:0000313" key="2">
    <source>
        <dbReference type="Proteomes" id="UP001155040"/>
    </source>
</evidence>
<dbReference type="Proteomes" id="UP001155040">
    <property type="component" value="Unassembled WGS sequence"/>
</dbReference>
<protein>
    <recommendedName>
        <fullName evidence="3">Lipoprotein</fullName>
    </recommendedName>
</protein>
<name>A0A9X2UNB5_9BACT</name>
<organism evidence="1 2">
    <name type="scientific">Salinibacter ruber</name>
    <dbReference type="NCBI Taxonomy" id="146919"/>
    <lineage>
        <taxon>Bacteria</taxon>
        <taxon>Pseudomonadati</taxon>
        <taxon>Rhodothermota</taxon>
        <taxon>Rhodothermia</taxon>
        <taxon>Rhodothermales</taxon>
        <taxon>Salinibacteraceae</taxon>
        <taxon>Salinibacter</taxon>
    </lineage>
</organism>
<dbReference type="AlphaFoldDB" id="A0A9X2UNB5"/>
<gene>
    <name evidence="1" type="ORF">GGQ01_003115</name>
</gene>
<accession>A0A9X2UNB5</accession>
<sequence>MEIIRKNEILTTAIILAFIITSCGDENTSIQQNLGKMVEEIKNMGDQSEIRVVDLKKFKNKNKLKITQEFGTSITMKKEGEYGEIYMSYEIGRRNKGALEYISFFFKKGATEEELDRMSKNLSKLFEEKPRTTYEKPISKKNEKKRYLRHARNIDRTTYLSYELSSEGGPMMRIGVSRGIEDIGRSYYLTKIYNYEPNRQSK</sequence>
<evidence type="ECO:0000313" key="1">
    <source>
        <dbReference type="EMBL" id="MCS4038026.1"/>
    </source>
</evidence>
<dbReference type="PROSITE" id="PS51257">
    <property type="entry name" value="PROKAR_LIPOPROTEIN"/>
    <property type="match status" value="1"/>
</dbReference>
<reference evidence="1" key="1">
    <citation type="submission" date="2022-08" db="EMBL/GenBank/DDBJ databases">
        <title>Genomic Encyclopedia of Type Strains, Phase V (KMG-V): Genome sequencing to study the core and pangenomes of soil and plant-associated prokaryotes.</title>
        <authorList>
            <person name="Whitman W."/>
        </authorList>
    </citation>
    <scope>NUCLEOTIDE SEQUENCE</scope>
    <source>
        <strain evidence="1">SP3012</strain>
    </source>
</reference>
<proteinExistence type="predicted"/>
<comment type="caution">
    <text evidence="1">The sequence shown here is derived from an EMBL/GenBank/DDBJ whole genome shotgun (WGS) entry which is preliminary data.</text>
</comment>
<dbReference type="EMBL" id="JANUBF010000034">
    <property type="protein sequence ID" value="MCS4038026.1"/>
    <property type="molecule type" value="Genomic_DNA"/>
</dbReference>
<evidence type="ECO:0008006" key="3">
    <source>
        <dbReference type="Google" id="ProtNLM"/>
    </source>
</evidence>